<dbReference type="Gene3D" id="3.40.50.790">
    <property type="match status" value="1"/>
</dbReference>
<accession>A0A8D1W214</accession>
<evidence type="ECO:0000256" key="1">
    <source>
        <dbReference type="SAM" id="MobiDB-lite"/>
    </source>
</evidence>
<proteinExistence type="predicted"/>
<reference evidence="2" key="1">
    <citation type="submission" date="2025-08" db="UniProtKB">
        <authorList>
            <consortium name="Ensembl"/>
        </authorList>
    </citation>
    <scope>IDENTIFICATION</scope>
</reference>
<dbReference type="InterPro" id="IPR016095">
    <property type="entry name" value="Ribosomal_uL1_3-a/b-sand"/>
</dbReference>
<dbReference type="SUPFAM" id="SSF56808">
    <property type="entry name" value="Ribosomal protein L1"/>
    <property type="match status" value="1"/>
</dbReference>
<dbReference type="InterPro" id="IPR028364">
    <property type="entry name" value="Ribosomal_uL1/biogenesis"/>
</dbReference>
<feature type="compositionally biased region" description="Polar residues" evidence="1">
    <location>
        <begin position="1"/>
        <end position="13"/>
    </location>
</feature>
<evidence type="ECO:0000313" key="3">
    <source>
        <dbReference type="Proteomes" id="UP000694723"/>
    </source>
</evidence>
<name>A0A8D1W214_PIG</name>
<dbReference type="Pfam" id="PF00687">
    <property type="entry name" value="Ribosomal_L1"/>
    <property type="match status" value="1"/>
</dbReference>
<dbReference type="Ensembl" id="ENSSSCT00060077860.1">
    <property type="protein sequence ID" value="ENSSSCP00060033645.1"/>
    <property type="gene ID" value="ENSSSCG00060057143.1"/>
</dbReference>
<dbReference type="Proteomes" id="UP000694723">
    <property type="component" value="Unplaced"/>
</dbReference>
<dbReference type="AlphaFoldDB" id="A0A8D1W214"/>
<evidence type="ECO:0000313" key="2">
    <source>
        <dbReference type="Ensembl" id="ENSSSCP00060033645.1"/>
    </source>
</evidence>
<organism evidence="2 3">
    <name type="scientific">Sus scrofa</name>
    <name type="common">Pig</name>
    <dbReference type="NCBI Taxonomy" id="9823"/>
    <lineage>
        <taxon>Eukaryota</taxon>
        <taxon>Metazoa</taxon>
        <taxon>Chordata</taxon>
        <taxon>Craniata</taxon>
        <taxon>Vertebrata</taxon>
        <taxon>Euteleostomi</taxon>
        <taxon>Mammalia</taxon>
        <taxon>Eutheria</taxon>
        <taxon>Laurasiatheria</taxon>
        <taxon>Artiodactyla</taxon>
        <taxon>Suina</taxon>
        <taxon>Suidae</taxon>
        <taxon>Sus</taxon>
    </lineage>
</organism>
<feature type="region of interest" description="Disordered" evidence="1">
    <location>
        <begin position="1"/>
        <end position="21"/>
    </location>
</feature>
<dbReference type="InterPro" id="IPR023674">
    <property type="entry name" value="Ribosomal_uL1-like"/>
</dbReference>
<protein>
    <submittedName>
        <fullName evidence="2">Uncharacterized protein</fullName>
    </submittedName>
</protein>
<sequence length="154" mass="16687">MTIRRTNASRAPTSLSLLPSPSSPCVLGDQQHCDETKTCGHGGAEELNKNKKLVKKLAFMASESLNKQIPRILGPGLNKPRKLPPLLTPNENIVAKGDEVKSTTKFQMKRVLYPAVAVGQVKMTDDKLVINLLSCQLPGVIAQGKLAEHPGFVH</sequence>